<protein>
    <recommendedName>
        <fullName evidence="3">Pao retrotransposon peptidase</fullName>
    </recommendedName>
</protein>
<dbReference type="OMA" id="EFTHELK"/>
<organism evidence="1 2">
    <name type="scientific">Necator americanus</name>
    <name type="common">Human hookworm</name>
    <dbReference type="NCBI Taxonomy" id="51031"/>
    <lineage>
        <taxon>Eukaryota</taxon>
        <taxon>Metazoa</taxon>
        <taxon>Ecdysozoa</taxon>
        <taxon>Nematoda</taxon>
        <taxon>Chromadorea</taxon>
        <taxon>Rhabditida</taxon>
        <taxon>Rhabditina</taxon>
        <taxon>Rhabditomorpha</taxon>
        <taxon>Strongyloidea</taxon>
        <taxon>Ancylostomatidae</taxon>
        <taxon>Bunostominae</taxon>
        <taxon>Necator</taxon>
    </lineage>
</organism>
<dbReference type="Pfam" id="PF05380">
    <property type="entry name" value="Peptidase_A17"/>
    <property type="match status" value="1"/>
</dbReference>
<accession>W2TQ81</accession>
<name>W2TQ81_NECAM</name>
<dbReference type="InterPro" id="IPR008042">
    <property type="entry name" value="Retrotrans_Pao"/>
</dbReference>
<dbReference type="OrthoDB" id="5868329at2759"/>
<dbReference type="PANTHER" id="PTHR47331:SF8">
    <property type="match status" value="1"/>
</dbReference>
<dbReference type="Proteomes" id="UP000053676">
    <property type="component" value="Unassembled WGS sequence"/>
</dbReference>
<evidence type="ECO:0008006" key="3">
    <source>
        <dbReference type="Google" id="ProtNLM"/>
    </source>
</evidence>
<gene>
    <name evidence="1" type="ORF">NECAME_17313</name>
</gene>
<sequence>MSLTAFLTNSDLPLAKEILDNIYVDNVFLNASTIQEALAKIESSRALFANIGMNLREFSSNSTEVNAGIPQQARCMAKPNKLLDVKYDTITDRLSLTIPFLPKRHMTKRKLVSEVYKLYDLLGLAAPLSLRARMLMRDAVMLKAGWNKPLDPEFLHEWNELCLDISGTVVTIPRSIGSNSKDTGNATLWVFEDASQVVISCCCYVSHPPENDTKGLLCAKTMLSCHFLVSFFLLVPQQRQLPIPRLELLAILIFVRLAKTIVTKYRHRLKYVHIVSDSKIALAWRQSSRKLPLFVENQVDRIRKI</sequence>
<dbReference type="KEGG" id="nai:NECAME_17313"/>
<evidence type="ECO:0000313" key="1">
    <source>
        <dbReference type="EMBL" id="ETN83958.1"/>
    </source>
</evidence>
<keyword evidence="2" id="KW-1185">Reference proteome</keyword>
<reference evidence="2" key="1">
    <citation type="journal article" date="2014" name="Nat. Genet.">
        <title>Genome of the human hookworm Necator americanus.</title>
        <authorList>
            <person name="Tang Y.T."/>
            <person name="Gao X."/>
            <person name="Rosa B.A."/>
            <person name="Abubucker S."/>
            <person name="Hallsworth-Pepin K."/>
            <person name="Martin J."/>
            <person name="Tyagi R."/>
            <person name="Heizer E."/>
            <person name="Zhang X."/>
            <person name="Bhonagiri-Palsikar V."/>
            <person name="Minx P."/>
            <person name="Warren W.C."/>
            <person name="Wang Q."/>
            <person name="Zhan B."/>
            <person name="Hotez P.J."/>
            <person name="Sternberg P.W."/>
            <person name="Dougall A."/>
            <person name="Gaze S.T."/>
            <person name="Mulvenna J."/>
            <person name="Sotillo J."/>
            <person name="Ranganathan S."/>
            <person name="Rabelo E.M."/>
            <person name="Wilson R.K."/>
            <person name="Felgner P.L."/>
            <person name="Bethony J."/>
            <person name="Hawdon J.M."/>
            <person name="Gasser R.B."/>
            <person name="Loukas A."/>
            <person name="Mitreva M."/>
        </authorList>
    </citation>
    <scope>NUCLEOTIDE SEQUENCE [LARGE SCALE GENOMIC DNA]</scope>
</reference>
<dbReference type="AlphaFoldDB" id="W2TQ81"/>
<dbReference type="PANTHER" id="PTHR47331">
    <property type="entry name" value="PHD-TYPE DOMAIN-CONTAINING PROTEIN"/>
    <property type="match status" value="1"/>
</dbReference>
<evidence type="ECO:0000313" key="2">
    <source>
        <dbReference type="Proteomes" id="UP000053676"/>
    </source>
</evidence>
<dbReference type="EMBL" id="KI658060">
    <property type="protein sequence ID" value="ETN83958.1"/>
    <property type="molecule type" value="Genomic_DNA"/>
</dbReference>
<proteinExistence type="predicted"/>